<gene>
    <name evidence="2" type="ORF">EYS08_07900</name>
</gene>
<protein>
    <submittedName>
        <fullName evidence="2">T9SS type B sorting domain-containing protein</fullName>
    </submittedName>
</protein>
<keyword evidence="1" id="KW-0732">Signal</keyword>
<dbReference type="InterPro" id="IPR052918">
    <property type="entry name" value="Motility_Chemotaxis_Reg"/>
</dbReference>
<evidence type="ECO:0000313" key="2">
    <source>
        <dbReference type="EMBL" id="TBO43259.1"/>
    </source>
</evidence>
<comment type="caution">
    <text evidence="2">The sequence shown here is derived from an EMBL/GenBank/DDBJ whole genome shotgun (WGS) entry which is preliminary data.</text>
</comment>
<accession>A0A4Q9HER9</accession>
<dbReference type="RefSeq" id="WP_131029503.1">
    <property type="nucleotide sequence ID" value="NZ_SIXF01000005.1"/>
</dbReference>
<dbReference type="OrthoDB" id="5726170at2"/>
<dbReference type="SUPFAM" id="SSF50998">
    <property type="entry name" value="Quinoprotein alcohol dehydrogenase-like"/>
    <property type="match status" value="1"/>
</dbReference>
<reference evidence="2 3" key="1">
    <citation type="submission" date="2019-02" db="EMBL/GenBank/DDBJ databases">
        <title>Pedobacter kyonggii whole genome sequence analysis.</title>
        <authorList>
            <person name="Dahal R.H."/>
        </authorList>
    </citation>
    <scope>NUCLEOTIDE SEQUENCE [LARGE SCALE GENOMIC DNA]</scope>
    <source>
        <strain evidence="2 3">K-4-11-1</strain>
    </source>
</reference>
<sequence length="1365" mass="148411">MHNKIRLFHRLLYLLAFFILPSNSFAQQQPIPDWVKDIGGFGESKVSGVAVDKFDNVYIAGNFRSTITVDLSGISAPVSLTSNGDYDVFIAKYTPDGKLIWAKSIGGSELDQVNNLTVDNESNVIFGGQFSSFSMDCDPGSGTFNLNNAGGNDAFIVKLDLDGNFKWAKNVGGSSTEYGHVVAADRLGNVIFVGSYSSNISLGGFNLLPKGGLDGFMVKYDKNGNIQWAYGFGSFSTDEIRHVITNTNNEITIMGYFSSSIDLNPKGPANNITGTSPNYFIAKYTETGQLIWSDKIDGATAVVSSLASGPNNDIYLTGVYSGTVTLSSPANNVALTSTGGKNLFVGKYSSSGAALWGKNIGGNSSTPYSYYITADVDDNVYIGGYFDGTLIFGDVSFNKTLTFHGVRDTFFGKYTGTGKYVWAFNFGSSCSGNFGHKIAVDSKKNVLLGGSFCSTVDFNPGICELKITAKNGTSDGYISKYNQIKFTGEANIVSFELAEQTAPALINTQDKTITIKVRAGTNVTALKPILTTDIGVVAPLSGVANNFTQPQKYIITSNCQDYTWLVTVQVEETNEITICSGATQILVGVAANTRPSYTYLWQIKDPTGNWIAAPNASASIDYELKGLTNFTNQDITYQFRRKVFTANAELIEPNINIIIHPATTTNLISTTQNVLCSGASNVLITGTVPQGAENETAVYKWQESDDELTWRDINNATGIDLSVSIAKTKYFKRLTFSASCISYSNTLKIEAQPQVTASIAGNNIALCNNDMVTLNANAVAMNETGTWQVVSPASYHPFNAINEHNPSLQITNIPSDVDVVLKWTINQDVCSTSSSSTITIHNYSEAILTLPSNITISEGQSVKIPATITPVINNYTFTWSPSTGLDHPDILTPTSKPDKTTVYHLKITYGNSCVIEKDIRIGIDKTTKLATCSGETVQLTGEAFIGSSPIIQWQFFDLRTWVNIQNGNNADFSLKTIEHFENTPIIMLYRRMITTGGTSYFDSKYEISTSPHTRNNIISTETLNYCGNTTGPLSIMGSDPIGAAGMTLSYAWELSNDEVNWSIIGSETAKDIVLNSLTQTGYFRRTTYSNSCVSLSNVLKITLNPRPTIADAGENLSLCGKSFIVLSGNKPGENEVGTWSVISPVNFNPFTAANINNPNAVINNLPSGQQVVLQWEIANNNCNTTTKDEVEIISYRDISVTAPAKLTIDYGKVVNLNVITDLGNEPYTFEWLPKTGLKNQYSLSPDASPRENTTYTLKINYGLNCSKSIPIEVIVLNTIDIPKSFSPNGDGINDNWNIGNILNYPGSKISVYNRYGVLMYQNTSTLAAWDGTNKGKLVLVGVYYYVIELKDKYNSVYNGSITVLR</sequence>
<dbReference type="Proteomes" id="UP000291819">
    <property type="component" value="Unassembled WGS sequence"/>
</dbReference>
<dbReference type="InterPro" id="IPR011047">
    <property type="entry name" value="Quinoprotein_ADH-like_sf"/>
</dbReference>
<name>A0A4Q9HER9_9SPHI</name>
<feature type="chain" id="PRO_5020559292" evidence="1">
    <location>
        <begin position="27"/>
        <end position="1365"/>
    </location>
</feature>
<evidence type="ECO:0000313" key="3">
    <source>
        <dbReference type="Proteomes" id="UP000291819"/>
    </source>
</evidence>
<organism evidence="2 3">
    <name type="scientific">Pedobacter kyonggii</name>
    <dbReference type="NCBI Taxonomy" id="1926871"/>
    <lineage>
        <taxon>Bacteria</taxon>
        <taxon>Pseudomonadati</taxon>
        <taxon>Bacteroidota</taxon>
        <taxon>Sphingobacteriia</taxon>
        <taxon>Sphingobacteriales</taxon>
        <taxon>Sphingobacteriaceae</taxon>
        <taxon>Pedobacter</taxon>
    </lineage>
</organism>
<dbReference type="EMBL" id="SIXF01000005">
    <property type="protein sequence ID" value="TBO43259.1"/>
    <property type="molecule type" value="Genomic_DNA"/>
</dbReference>
<dbReference type="Pfam" id="PF13585">
    <property type="entry name" value="CHU_C"/>
    <property type="match status" value="1"/>
</dbReference>
<keyword evidence="3" id="KW-1185">Reference proteome</keyword>
<dbReference type="NCBIfam" id="TIGR04131">
    <property type="entry name" value="Bac_Flav_CTERM"/>
    <property type="match status" value="1"/>
</dbReference>
<dbReference type="PANTHER" id="PTHR35580">
    <property type="entry name" value="CELL SURFACE GLYCOPROTEIN (S-LAYER PROTEIN)-LIKE PROTEIN"/>
    <property type="match status" value="1"/>
</dbReference>
<feature type="signal peptide" evidence="1">
    <location>
        <begin position="1"/>
        <end position="26"/>
    </location>
</feature>
<dbReference type="PANTHER" id="PTHR35580:SF1">
    <property type="entry name" value="PHYTASE-LIKE DOMAIN-CONTAINING PROTEIN"/>
    <property type="match status" value="1"/>
</dbReference>
<evidence type="ECO:0000256" key="1">
    <source>
        <dbReference type="SAM" id="SignalP"/>
    </source>
</evidence>
<dbReference type="InterPro" id="IPR026341">
    <property type="entry name" value="T9SS_type_B"/>
</dbReference>
<dbReference type="Gene3D" id="2.60.40.2340">
    <property type="match status" value="1"/>
</dbReference>
<proteinExistence type="predicted"/>